<name>A0A9D7I9S9_9RHOO</name>
<comment type="caution">
    <text evidence="9">The sequence shown here is derived from an EMBL/GenBank/DDBJ whole genome shotgun (WGS) entry which is preliminary data.</text>
</comment>
<dbReference type="SUPFAM" id="SSF51735">
    <property type="entry name" value="NAD(P)-binding Rossmann-fold domains"/>
    <property type="match status" value="1"/>
</dbReference>
<dbReference type="EC" id="1.1.1.133" evidence="3 6"/>
<keyword evidence="6" id="KW-0521">NADP</keyword>
<evidence type="ECO:0000256" key="6">
    <source>
        <dbReference type="RuleBase" id="RU364082"/>
    </source>
</evidence>
<keyword evidence="6" id="KW-0560">Oxidoreductase</keyword>
<feature type="compositionally biased region" description="Basic and acidic residues" evidence="7">
    <location>
        <begin position="334"/>
        <end position="353"/>
    </location>
</feature>
<dbReference type="GO" id="GO:0005829">
    <property type="term" value="C:cytosol"/>
    <property type="evidence" value="ECO:0007669"/>
    <property type="project" value="TreeGrafter"/>
</dbReference>
<evidence type="ECO:0000256" key="5">
    <source>
        <dbReference type="ARBA" id="ARBA00048200"/>
    </source>
</evidence>
<dbReference type="PANTHER" id="PTHR10491">
    <property type="entry name" value="DTDP-4-DEHYDRORHAMNOSE REDUCTASE"/>
    <property type="match status" value="1"/>
</dbReference>
<proteinExistence type="inferred from homology"/>
<comment type="cofactor">
    <cofactor evidence="6">
        <name>Mg(2+)</name>
        <dbReference type="ChEBI" id="CHEBI:18420"/>
    </cofactor>
    <text evidence="6">Binds 1 Mg(2+) ion per monomer.</text>
</comment>
<reference evidence="9" key="1">
    <citation type="submission" date="2020-10" db="EMBL/GenBank/DDBJ databases">
        <title>Connecting structure to function with the recovery of over 1000 high-quality activated sludge metagenome-assembled genomes encoding full-length rRNA genes using long-read sequencing.</title>
        <authorList>
            <person name="Singleton C.M."/>
            <person name="Petriglieri F."/>
            <person name="Kristensen J.M."/>
            <person name="Kirkegaard R.H."/>
            <person name="Michaelsen T.Y."/>
            <person name="Andersen M.H."/>
            <person name="Karst S.M."/>
            <person name="Dueholm M.S."/>
            <person name="Nielsen P.H."/>
            <person name="Albertsen M."/>
        </authorList>
    </citation>
    <scope>NUCLEOTIDE SEQUENCE</scope>
    <source>
        <strain evidence="9">EsbW_18-Q3-R4-48_MAXAC.044</strain>
    </source>
</reference>
<dbReference type="EMBL" id="JADJNC010000031">
    <property type="protein sequence ID" value="MBK7424473.1"/>
    <property type="molecule type" value="Genomic_DNA"/>
</dbReference>
<dbReference type="GO" id="GO:0008831">
    <property type="term" value="F:dTDP-4-dehydrorhamnose reductase activity"/>
    <property type="evidence" value="ECO:0007669"/>
    <property type="project" value="UniProtKB-EC"/>
</dbReference>
<dbReference type="PANTHER" id="PTHR10491:SF4">
    <property type="entry name" value="METHIONINE ADENOSYLTRANSFERASE 2 SUBUNIT BETA"/>
    <property type="match status" value="1"/>
</dbReference>
<comment type="catalytic activity">
    <reaction evidence="5 6">
        <text>dTDP-beta-L-rhamnose + NADP(+) = dTDP-4-dehydro-beta-L-rhamnose + NADPH + H(+)</text>
        <dbReference type="Rhea" id="RHEA:21796"/>
        <dbReference type="ChEBI" id="CHEBI:15378"/>
        <dbReference type="ChEBI" id="CHEBI:57510"/>
        <dbReference type="ChEBI" id="CHEBI:57783"/>
        <dbReference type="ChEBI" id="CHEBI:58349"/>
        <dbReference type="ChEBI" id="CHEBI:62830"/>
        <dbReference type="EC" id="1.1.1.133"/>
    </reaction>
</comment>
<gene>
    <name evidence="9" type="ORF">IPJ48_16100</name>
</gene>
<protein>
    <recommendedName>
        <fullName evidence="4 6">dTDP-4-dehydrorhamnose reductase</fullName>
        <ecNumber evidence="3 6">1.1.1.133</ecNumber>
    </recommendedName>
</protein>
<comment type="similarity">
    <text evidence="2 6">Belongs to the dTDP-4-dehydrorhamnose reductase family.</text>
</comment>
<dbReference type="Proteomes" id="UP000886602">
    <property type="component" value="Unassembled WGS sequence"/>
</dbReference>
<evidence type="ECO:0000256" key="2">
    <source>
        <dbReference type="ARBA" id="ARBA00010944"/>
    </source>
</evidence>
<evidence type="ECO:0000256" key="3">
    <source>
        <dbReference type="ARBA" id="ARBA00012929"/>
    </source>
</evidence>
<evidence type="ECO:0000313" key="9">
    <source>
        <dbReference type="EMBL" id="MBK7424473.1"/>
    </source>
</evidence>
<dbReference type="Pfam" id="PF04321">
    <property type="entry name" value="RmlD_sub_bind"/>
    <property type="match status" value="1"/>
</dbReference>
<accession>A0A9D7I9S9</accession>
<dbReference type="InterPro" id="IPR005913">
    <property type="entry name" value="dTDP_dehydrorham_reduct"/>
</dbReference>
<dbReference type="InterPro" id="IPR036291">
    <property type="entry name" value="NAD(P)-bd_dom_sf"/>
</dbReference>
<evidence type="ECO:0000256" key="7">
    <source>
        <dbReference type="SAM" id="MobiDB-lite"/>
    </source>
</evidence>
<feature type="compositionally biased region" description="Basic residues" evidence="7">
    <location>
        <begin position="323"/>
        <end position="333"/>
    </location>
</feature>
<dbReference type="AlphaFoldDB" id="A0A9D7I9S9"/>
<comment type="function">
    <text evidence="6">Catalyzes the reduction of dTDP-6-deoxy-L-lyxo-4-hexulose to yield dTDP-L-rhamnose.</text>
</comment>
<dbReference type="Gene3D" id="3.40.50.720">
    <property type="entry name" value="NAD(P)-binding Rossmann-like Domain"/>
    <property type="match status" value="1"/>
</dbReference>
<comment type="pathway">
    <text evidence="1 6">Carbohydrate biosynthesis; dTDP-L-rhamnose biosynthesis.</text>
</comment>
<evidence type="ECO:0000256" key="4">
    <source>
        <dbReference type="ARBA" id="ARBA00017099"/>
    </source>
</evidence>
<evidence type="ECO:0000259" key="8">
    <source>
        <dbReference type="Pfam" id="PF04321"/>
    </source>
</evidence>
<dbReference type="GO" id="GO:0019305">
    <property type="term" value="P:dTDP-rhamnose biosynthetic process"/>
    <property type="evidence" value="ECO:0007669"/>
    <property type="project" value="TreeGrafter"/>
</dbReference>
<evidence type="ECO:0000256" key="1">
    <source>
        <dbReference type="ARBA" id="ARBA00004781"/>
    </source>
</evidence>
<feature type="domain" description="RmlD-like substrate binding" evidence="8">
    <location>
        <begin position="15"/>
        <end position="305"/>
    </location>
</feature>
<organism evidence="9 10">
    <name type="scientific">Candidatus Propionivibrio dominans</name>
    <dbReference type="NCBI Taxonomy" id="2954373"/>
    <lineage>
        <taxon>Bacteria</taxon>
        <taxon>Pseudomonadati</taxon>
        <taxon>Pseudomonadota</taxon>
        <taxon>Betaproteobacteria</taxon>
        <taxon>Rhodocyclales</taxon>
        <taxon>Rhodocyclaceae</taxon>
        <taxon>Propionivibrio</taxon>
    </lineage>
</organism>
<evidence type="ECO:0000313" key="10">
    <source>
        <dbReference type="Proteomes" id="UP000886602"/>
    </source>
</evidence>
<dbReference type="CDD" id="cd05254">
    <property type="entry name" value="dTDP_HR_like_SDR_e"/>
    <property type="match status" value="1"/>
</dbReference>
<dbReference type="InterPro" id="IPR029903">
    <property type="entry name" value="RmlD-like-bd"/>
</dbReference>
<sequence>MTFDNHTLETVKKERILITGAGGMLGNAIFPYFSSRFEIISATDIDVSEPWIEYLDVRDTATLRRKFAEFKPNLVLHLAACTDLEFCEIHPTVAEETNAAATGEVAALCDEFDVTLVYISTAGVFNGLKEGFYTEEDEPKPIMVYGRTKYEGEKLVAARCRKHFIVRAGWMVGGGSIKDKKFVHRVLGQIVSGAKVIRAVNDPWGTPTYTHDFALNLFRLLESKQYGTYHMVCEGSGTRFDVAQAILEICGRADIELIPVDSSYFESNYFAPRPISEMMRNAKLSALGINLMRPWRVALHDYIRHEFPHALAGADAQAERRSRQERRKRALAWKGRERRNSKGQRKADFDKKD</sequence>
<feature type="region of interest" description="Disordered" evidence="7">
    <location>
        <begin position="314"/>
        <end position="353"/>
    </location>
</feature>